<evidence type="ECO:0000313" key="3">
    <source>
        <dbReference type="Proteomes" id="UP000076727"/>
    </source>
</evidence>
<dbReference type="AlphaFoldDB" id="A0A165NIU2"/>
<keyword evidence="3" id="KW-1185">Reference proteome</keyword>
<reference evidence="2 3" key="1">
    <citation type="journal article" date="2016" name="Mol. Biol. Evol.">
        <title>Comparative Genomics of Early-Diverging Mushroom-Forming Fungi Provides Insights into the Origins of Lignocellulose Decay Capabilities.</title>
        <authorList>
            <person name="Nagy L.G."/>
            <person name="Riley R."/>
            <person name="Tritt A."/>
            <person name="Adam C."/>
            <person name="Daum C."/>
            <person name="Floudas D."/>
            <person name="Sun H."/>
            <person name="Yadav J.S."/>
            <person name="Pangilinan J."/>
            <person name="Larsson K.H."/>
            <person name="Matsuura K."/>
            <person name="Barry K."/>
            <person name="Labutti K."/>
            <person name="Kuo R."/>
            <person name="Ohm R.A."/>
            <person name="Bhattacharya S.S."/>
            <person name="Shirouzu T."/>
            <person name="Yoshinaga Y."/>
            <person name="Martin F.M."/>
            <person name="Grigoriev I.V."/>
            <person name="Hibbett D.S."/>
        </authorList>
    </citation>
    <scope>NUCLEOTIDE SEQUENCE [LARGE SCALE GENOMIC DNA]</scope>
    <source>
        <strain evidence="2 3">L-15889</strain>
    </source>
</reference>
<dbReference type="EMBL" id="KV429081">
    <property type="protein sequence ID" value="KZT67017.1"/>
    <property type="molecule type" value="Genomic_DNA"/>
</dbReference>
<name>A0A165NIU2_9APHY</name>
<evidence type="ECO:0000256" key="1">
    <source>
        <dbReference type="SAM" id="MobiDB-lite"/>
    </source>
</evidence>
<evidence type="ECO:0000313" key="2">
    <source>
        <dbReference type="EMBL" id="KZT67017.1"/>
    </source>
</evidence>
<dbReference type="OrthoDB" id="128308at2759"/>
<proteinExistence type="predicted"/>
<protein>
    <submittedName>
        <fullName evidence="2">Uncharacterized protein</fullName>
    </submittedName>
</protein>
<dbReference type="Proteomes" id="UP000076727">
    <property type="component" value="Unassembled WGS sequence"/>
</dbReference>
<accession>A0A165NIU2</accession>
<feature type="region of interest" description="Disordered" evidence="1">
    <location>
        <begin position="28"/>
        <end position="87"/>
    </location>
</feature>
<organism evidence="2 3">
    <name type="scientific">Daedalea quercina L-15889</name>
    <dbReference type="NCBI Taxonomy" id="1314783"/>
    <lineage>
        <taxon>Eukaryota</taxon>
        <taxon>Fungi</taxon>
        <taxon>Dikarya</taxon>
        <taxon>Basidiomycota</taxon>
        <taxon>Agaricomycotina</taxon>
        <taxon>Agaricomycetes</taxon>
        <taxon>Polyporales</taxon>
        <taxon>Fomitopsis</taxon>
    </lineage>
</organism>
<gene>
    <name evidence="2" type="ORF">DAEQUDRAFT_427394</name>
</gene>
<feature type="compositionally biased region" description="Basic and acidic residues" evidence="1">
    <location>
        <begin position="59"/>
        <end position="71"/>
    </location>
</feature>
<sequence length="181" mass="19999">MNSQHIDLTGTHHDIRTKVIGEFAVHLHTDGRRRPRLTSPARPEPANHTVPGPCTQHGIRPDRRQSADDLHPPPLPVSPPTAQQKYQPSHPFGTLLNGLITYGDPRTHLEDALKRSVTVVFWYKLDSPPIRLHGEVTTFPLFQLSQFAHLAADLGLAPAAYVDAYSPHAPADNLRDTCAGE</sequence>